<dbReference type="EMBL" id="JBHZQA010000002">
    <property type="protein sequence ID" value="MFE3847358.1"/>
    <property type="molecule type" value="Genomic_DNA"/>
</dbReference>
<organism evidence="4 5">
    <name type="scientific">Flavobacterium fructosi</name>
    <dbReference type="NCBI Taxonomy" id="3230416"/>
    <lineage>
        <taxon>Bacteria</taxon>
        <taxon>Pseudomonadati</taxon>
        <taxon>Bacteroidota</taxon>
        <taxon>Flavobacteriia</taxon>
        <taxon>Flavobacteriales</taxon>
        <taxon>Flavobacteriaceae</taxon>
        <taxon>Flavobacterium</taxon>
    </lineage>
</organism>
<sequence length="199" mass="21632">MKKTLVILALTIFSFANAQKGTYLVSGSVGFYSQKVNSSRNHATQNNFGIMPKVGYQFTDYLTVGVQTNASFTKNETDSGNGKSNYYGIGAFVRYSKPLSEIFEVYADLGSGYNFGSGNYANTNSTTVNTNKSNGFGVSVTPALLLKIKNGFALNFGFGGLGYNSNKVTFENDSNNFQKTKNFEFTFGQTFSAGISKNF</sequence>
<feature type="signal peptide" evidence="2">
    <location>
        <begin position="1"/>
        <end position="18"/>
    </location>
</feature>
<accession>A0ABW6HKX6</accession>
<keyword evidence="1 2" id="KW-0732">Signal</keyword>
<dbReference type="SUPFAM" id="SSF56925">
    <property type="entry name" value="OMPA-like"/>
    <property type="match status" value="1"/>
</dbReference>
<evidence type="ECO:0000256" key="2">
    <source>
        <dbReference type="SAM" id="SignalP"/>
    </source>
</evidence>
<gene>
    <name evidence="4" type="ORF">ACFX5D_05180</name>
</gene>
<comment type="caution">
    <text evidence="4">The sequence shown here is derived from an EMBL/GenBank/DDBJ whole genome shotgun (WGS) entry which is preliminary data.</text>
</comment>
<keyword evidence="5" id="KW-1185">Reference proteome</keyword>
<evidence type="ECO:0000313" key="5">
    <source>
        <dbReference type="Proteomes" id="UP001600039"/>
    </source>
</evidence>
<protein>
    <submittedName>
        <fullName evidence="4">Outer membrane beta-barrel protein</fullName>
    </submittedName>
</protein>
<dbReference type="InterPro" id="IPR027385">
    <property type="entry name" value="Beta-barrel_OMP"/>
</dbReference>
<feature type="chain" id="PRO_5046283288" evidence="2">
    <location>
        <begin position="19"/>
        <end position="199"/>
    </location>
</feature>
<reference evidence="4 5" key="1">
    <citation type="submission" date="2024-06" db="EMBL/GenBank/DDBJ databases">
        <title>Flavobacterium spp. isolated from glacier.</title>
        <authorList>
            <person name="Han D."/>
        </authorList>
    </citation>
    <scope>NUCLEOTIDE SEQUENCE [LARGE SCALE GENOMIC DNA]</scope>
    <source>
        <strain evidence="4 5">LB3P45</strain>
    </source>
</reference>
<evidence type="ECO:0000256" key="1">
    <source>
        <dbReference type="ARBA" id="ARBA00022729"/>
    </source>
</evidence>
<name>A0ABW6HKX6_9FLAO</name>
<evidence type="ECO:0000259" key="3">
    <source>
        <dbReference type="Pfam" id="PF13505"/>
    </source>
</evidence>
<dbReference type="InterPro" id="IPR011250">
    <property type="entry name" value="OMP/PagP_B-barrel"/>
</dbReference>
<feature type="domain" description="Outer membrane protein beta-barrel" evidence="3">
    <location>
        <begin position="6"/>
        <end position="191"/>
    </location>
</feature>
<proteinExistence type="predicted"/>
<evidence type="ECO:0000313" key="4">
    <source>
        <dbReference type="EMBL" id="MFE3847358.1"/>
    </source>
</evidence>
<dbReference type="RefSeq" id="WP_379857179.1">
    <property type="nucleotide sequence ID" value="NZ_JBHZQA010000002.1"/>
</dbReference>
<dbReference type="Proteomes" id="UP001600039">
    <property type="component" value="Unassembled WGS sequence"/>
</dbReference>
<dbReference type="Pfam" id="PF13505">
    <property type="entry name" value="OMP_b-brl"/>
    <property type="match status" value="1"/>
</dbReference>